<dbReference type="SMART" id="SM00100">
    <property type="entry name" value="cNMP"/>
    <property type="match status" value="1"/>
</dbReference>
<dbReference type="Gene3D" id="1.10.10.10">
    <property type="entry name" value="Winged helix-like DNA-binding domain superfamily/Winged helix DNA-binding domain"/>
    <property type="match status" value="1"/>
</dbReference>
<dbReference type="InterPro" id="IPR050397">
    <property type="entry name" value="Env_Response_Regulators"/>
</dbReference>
<sequence length="237" mass="26810">MHIDRSEMAFMTDTSEEMRTNQWFCSLPAVEQEALVQRSELITLQPGEYLFRRGDAPTGFCGLKNGRLKAFTLREDGKEAILAVIEAGNWFGQTSMTIRQPRARDVVAIERSTVFVVRTPAFDELMQSQAFLRAIAELQSIHMNWLYRMVEDATLHSTRARVARRLLSLASGDVTAWPQSRQDVSISQDTLAMMLGITRQTLSLELKALAEQGAIALRYGRIEICSKDILSSFQDYP</sequence>
<dbReference type="Proteomes" id="UP000602004">
    <property type="component" value="Unassembled WGS sequence"/>
</dbReference>
<feature type="domain" description="Cyclic nucleotide-binding" evidence="4">
    <location>
        <begin position="23"/>
        <end position="126"/>
    </location>
</feature>
<evidence type="ECO:0000313" key="7">
    <source>
        <dbReference type="Proteomes" id="UP000602004"/>
    </source>
</evidence>
<dbReference type="InterPro" id="IPR000595">
    <property type="entry name" value="cNMP-bd_dom"/>
</dbReference>
<dbReference type="PROSITE" id="PS51063">
    <property type="entry name" value="HTH_CRP_2"/>
    <property type="match status" value="1"/>
</dbReference>
<dbReference type="InterPro" id="IPR036390">
    <property type="entry name" value="WH_DNA-bd_sf"/>
</dbReference>
<keyword evidence="1" id="KW-0805">Transcription regulation</keyword>
<dbReference type="InterPro" id="IPR036388">
    <property type="entry name" value="WH-like_DNA-bd_sf"/>
</dbReference>
<dbReference type="InterPro" id="IPR014710">
    <property type="entry name" value="RmlC-like_jellyroll"/>
</dbReference>
<dbReference type="PANTHER" id="PTHR24567">
    <property type="entry name" value="CRP FAMILY TRANSCRIPTIONAL REGULATORY PROTEIN"/>
    <property type="match status" value="1"/>
</dbReference>
<comment type="caution">
    <text evidence="6">The sequence shown here is derived from an EMBL/GenBank/DDBJ whole genome shotgun (WGS) entry which is preliminary data.</text>
</comment>
<dbReference type="SMART" id="SM00419">
    <property type="entry name" value="HTH_CRP"/>
    <property type="match status" value="1"/>
</dbReference>
<evidence type="ECO:0000313" key="6">
    <source>
        <dbReference type="EMBL" id="GGC24990.1"/>
    </source>
</evidence>
<evidence type="ECO:0000256" key="3">
    <source>
        <dbReference type="ARBA" id="ARBA00023163"/>
    </source>
</evidence>
<dbReference type="SUPFAM" id="SSF51206">
    <property type="entry name" value="cAMP-binding domain-like"/>
    <property type="match status" value="1"/>
</dbReference>
<dbReference type="Pfam" id="PF13545">
    <property type="entry name" value="HTH_Crp_2"/>
    <property type="match status" value="1"/>
</dbReference>
<dbReference type="PROSITE" id="PS50042">
    <property type="entry name" value="CNMP_BINDING_3"/>
    <property type="match status" value="1"/>
</dbReference>
<organism evidence="6 7">
    <name type="scientific">Paraburkholderia caffeinilytica</name>
    <dbReference type="NCBI Taxonomy" id="1761016"/>
    <lineage>
        <taxon>Bacteria</taxon>
        <taxon>Pseudomonadati</taxon>
        <taxon>Pseudomonadota</taxon>
        <taxon>Betaproteobacteria</taxon>
        <taxon>Burkholderiales</taxon>
        <taxon>Burkholderiaceae</taxon>
        <taxon>Paraburkholderia</taxon>
    </lineage>
</organism>
<dbReference type="Pfam" id="PF00027">
    <property type="entry name" value="cNMP_binding"/>
    <property type="match status" value="1"/>
</dbReference>
<keyword evidence="2" id="KW-0238">DNA-binding</keyword>
<keyword evidence="3" id="KW-0804">Transcription</keyword>
<feature type="domain" description="HTH crp-type" evidence="5">
    <location>
        <begin position="156"/>
        <end position="228"/>
    </location>
</feature>
<accession>A0ABQ1LLM5</accession>
<proteinExistence type="predicted"/>
<evidence type="ECO:0000256" key="2">
    <source>
        <dbReference type="ARBA" id="ARBA00023125"/>
    </source>
</evidence>
<dbReference type="InterPro" id="IPR012318">
    <property type="entry name" value="HTH_CRP"/>
</dbReference>
<evidence type="ECO:0000259" key="5">
    <source>
        <dbReference type="PROSITE" id="PS51063"/>
    </source>
</evidence>
<dbReference type="InterPro" id="IPR018490">
    <property type="entry name" value="cNMP-bd_dom_sf"/>
</dbReference>
<evidence type="ECO:0000259" key="4">
    <source>
        <dbReference type="PROSITE" id="PS50042"/>
    </source>
</evidence>
<dbReference type="EMBL" id="BMHL01000001">
    <property type="protein sequence ID" value="GGC24990.1"/>
    <property type="molecule type" value="Genomic_DNA"/>
</dbReference>
<reference evidence="7" key="1">
    <citation type="journal article" date="2019" name="Int. J. Syst. Evol. Microbiol.">
        <title>The Global Catalogue of Microorganisms (GCM) 10K type strain sequencing project: providing services to taxonomists for standard genome sequencing and annotation.</title>
        <authorList>
            <consortium name="The Broad Institute Genomics Platform"/>
            <consortium name="The Broad Institute Genome Sequencing Center for Infectious Disease"/>
            <person name="Wu L."/>
            <person name="Ma J."/>
        </authorList>
    </citation>
    <scope>NUCLEOTIDE SEQUENCE [LARGE SCALE GENOMIC DNA]</scope>
    <source>
        <strain evidence="7">CGMCC 1.15103</strain>
    </source>
</reference>
<keyword evidence="7" id="KW-1185">Reference proteome</keyword>
<dbReference type="SUPFAM" id="SSF46785">
    <property type="entry name" value="Winged helix' DNA-binding domain"/>
    <property type="match status" value="1"/>
</dbReference>
<gene>
    <name evidence="6" type="ORF">GCM10011400_09300</name>
</gene>
<protein>
    <submittedName>
        <fullName evidence="6">Crp/Fnr family transcriptional regulator</fullName>
    </submittedName>
</protein>
<name>A0ABQ1LLM5_9BURK</name>
<dbReference type="Gene3D" id="2.60.120.10">
    <property type="entry name" value="Jelly Rolls"/>
    <property type="match status" value="1"/>
</dbReference>
<dbReference type="CDD" id="cd00038">
    <property type="entry name" value="CAP_ED"/>
    <property type="match status" value="1"/>
</dbReference>
<evidence type="ECO:0000256" key="1">
    <source>
        <dbReference type="ARBA" id="ARBA00023015"/>
    </source>
</evidence>
<dbReference type="PANTHER" id="PTHR24567:SF74">
    <property type="entry name" value="HTH-TYPE TRANSCRIPTIONAL REGULATOR ARCR"/>
    <property type="match status" value="1"/>
</dbReference>